<keyword evidence="16" id="KW-1185">Reference proteome</keyword>
<dbReference type="PANTHER" id="PTHR13832:SF589">
    <property type="entry name" value="[PYRUVATE DEHYDROGENASE [ACETYL-TRANSFERRING]]-PHOSPHATASE 2, MITOCHONDRIAL"/>
    <property type="match status" value="1"/>
</dbReference>
<dbReference type="GO" id="GO:0004722">
    <property type="term" value="F:protein serine/threonine phosphatase activity"/>
    <property type="evidence" value="ECO:0007669"/>
    <property type="project" value="UniProtKB-EC"/>
</dbReference>
<evidence type="ECO:0000256" key="10">
    <source>
        <dbReference type="ARBA" id="ARBA00047761"/>
    </source>
</evidence>
<comment type="catalytic activity">
    <reaction evidence="11">
        <text>O-phospho-L-threonyl-[protein] + H2O = L-threonyl-[protein] + phosphate</text>
        <dbReference type="Rhea" id="RHEA:47004"/>
        <dbReference type="Rhea" id="RHEA-COMP:11060"/>
        <dbReference type="Rhea" id="RHEA-COMP:11605"/>
        <dbReference type="ChEBI" id="CHEBI:15377"/>
        <dbReference type="ChEBI" id="CHEBI:30013"/>
        <dbReference type="ChEBI" id="CHEBI:43474"/>
        <dbReference type="ChEBI" id="CHEBI:61977"/>
        <dbReference type="EC" id="3.1.3.16"/>
    </reaction>
</comment>
<dbReference type="CDD" id="cd00143">
    <property type="entry name" value="PP2Cc"/>
    <property type="match status" value="1"/>
</dbReference>
<gene>
    <name evidence="15" type="primary">gb05855</name>
    <name evidence="15" type="ORF">PR202_gb05855</name>
</gene>
<comment type="cofactor">
    <cofactor evidence="2">
        <name>Mg(2+)</name>
        <dbReference type="ChEBI" id="CHEBI:18420"/>
    </cofactor>
</comment>
<dbReference type="Gene3D" id="3.60.40.10">
    <property type="entry name" value="PPM-type phosphatase domain"/>
    <property type="match status" value="2"/>
</dbReference>
<feature type="region of interest" description="Disordered" evidence="13">
    <location>
        <begin position="303"/>
        <end position="327"/>
    </location>
</feature>
<evidence type="ECO:0000256" key="3">
    <source>
        <dbReference type="ARBA" id="ARBA00006702"/>
    </source>
</evidence>
<evidence type="ECO:0000256" key="2">
    <source>
        <dbReference type="ARBA" id="ARBA00001946"/>
    </source>
</evidence>
<dbReference type="PANTHER" id="PTHR13832">
    <property type="entry name" value="PROTEIN PHOSPHATASE 2C"/>
    <property type="match status" value="1"/>
</dbReference>
<dbReference type="Pfam" id="PF00481">
    <property type="entry name" value="PP2C"/>
    <property type="match status" value="2"/>
</dbReference>
<proteinExistence type="inferred from homology"/>
<feature type="region of interest" description="Disordered" evidence="13">
    <location>
        <begin position="215"/>
        <end position="236"/>
    </location>
</feature>
<dbReference type="SUPFAM" id="SSF81606">
    <property type="entry name" value="PP2C-like"/>
    <property type="match status" value="1"/>
</dbReference>
<evidence type="ECO:0000256" key="9">
    <source>
        <dbReference type="ARBA" id="ARBA00023211"/>
    </source>
</evidence>
<sequence>MRSRDKMFVLQQYTTYQAMRRATGTDMEQYFTYLPGLAELVTTPCRFREDMVLEFYVMLWIARNRSEFWFLFREQPQHVTRGDLIASFRFLALDFQLYRSAYPSLEPPRRPQGGKLLSDDLVSIAFPPPHTPGYERGPARLTAEAKVVRAIVTRTIIPRSGYREEFTLLHQWVVVAILRRQHFDLADLLIGEMEESEDAITVTALAGRLSEFIQSTTEDRHSQPASQIATAPPSTATVSTLTPQLAEELVHRGYSQEDVDDLALLQANVVEETFTVPLAGQDNGSESPVDLEFFKQLDTQVAQAQGAQQDPTQQKLGAEPSEDITAPLPSTTSTYMFTFSRFLVLVAKGGEGRHSALYSLIILYAYALVDSGEVRKQGQVRTKSFSFRMKLPDTGVSSDRIVRSLRGFVQRLQREARKLPSLESSSDRTVRSTDRMAKIKEVLDMTVECRLVKGSVEHFMMDNDGTNDEEDMSITIARGCVGGLRTFGSVTIIFERVISNARCDVASRGAASASDGVRDAEFVCGGARPLIPPKLQRTESISKREINPANRIQKMALLSPRAPRLLPVSAGACSVASLCCGRGARCQATAAGGVATTGPPPSELEAIRWGSAKLQGARDEMEDEVVLRPRALLDGFSFAAVFDGHAGFSAVEFLRHAHILCFFLDELYKECVAALDGGAVLRTKNLDAITVAIQRAFAAVDAKLCTWLDQMDKDDDSGATATAMFLSNDVLVVSHIGDSSLITDGRICGDISVSRAFGDIRFKTRKNEFVSCTLCSLMLVKGVKEGRWSEKFVSRIQFKGDLVISSPDVSLVELGPDVEFILLATDGLWDYMKSSEVVDFVRDQLRRHGDVQMACDALGQKVLDERSQDNISIVIADLGRTNWQELPVERPNLFLELSQAVVTVGAVSIGIWISSLLTLQ</sequence>
<comment type="catalytic activity">
    <reaction evidence="10">
        <text>O-phospho-L-seryl-[protein] + H2O = L-seryl-[protein] + phosphate</text>
        <dbReference type="Rhea" id="RHEA:20629"/>
        <dbReference type="Rhea" id="RHEA-COMP:9863"/>
        <dbReference type="Rhea" id="RHEA-COMP:11604"/>
        <dbReference type="ChEBI" id="CHEBI:15377"/>
        <dbReference type="ChEBI" id="CHEBI:29999"/>
        <dbReference type="ChEBI" id="CHEBI:43474"/>
        <dbReference type="ChEBI" id="CHEBI:83421"/>
        <dbReference type="EC" id="3.1.3.16"/>
    </reaction>
</comment>
<evidence type="ECO:0000256" key="13">
    <source>
        <dbReference type="SAM" id="MobiDB-lite"/>
    </source>
</evidence>
<dbReference type="PROSITE" id="PS51746">
    <property type="entry name" value="PPM_2"/>
    <property type="match status" value="1"/>
</dbReference>
<dbReference type="GO" id="GO:0046872">
    <property type="term" value="F:metal ion binding"/>
    <property type="evidence" value="ECO:0007669"/>
    <property type="project" value="UniProtKB-KW"/>
</dbReference>
<protein>
    <recommendedName>
        <fullName evidence="4">protein-serine/threonine phosphatase</fullName>
        <ecNumber evidence="4">3.1.3.16</ecNumber>
    </recommendedName>
</protein>
<name>A0AAV5E829_ELECO</name>
<keyword evidence="6 12" id="KW-0378">Hydrolase</keyword>
<evidence type="ECO:0000256" key="6">
    <source>
        <dbReference type="ARBA" id="ARBA00022801"/>
    </source>
</evidence>
<accession>A0AAV5E829</accession>
<dbReference type="PROSITE" id="PS01032">
    <property type="entry name" value="PPM_1"/>
    <property type="match status" value="1"/>
</dbReference>
<evidence type="ECO:0000256" key="8">
    <source>
        <dbReference type="ARBA" id="ARBA00022912"/>
    </source>
</evidence>
<evidence type="ECO:0000256" key="12">
    <source>
        <dbReference type="RuleBase" id="RU003465"/>
    </source>
</evidence>
<evidence type="ECO:0000256" key="5">
    <source>
        <dbReference type="ARBA" id="ARBA00022723"/>
    </source>
</evidence>
<reference evidence="15" key="1">
    <citation type="journal article" date="2018" name="DNA Res.">
        <title>Multiple hybrid de novo genome assembly of finger millet, an orphan allotetraploid crop.</title>
        <authorList>
            <person name="Hatakeyama M."/>
            <person name="Aluri S."/>
            <person name="Balachadran M.T."/>
            <person name="Sivarajan S.R."/>
            <person name="Patrignani A."/>
            <person name="Gruter S."/>
            <person name="Poveda L."/>
            <person name="Shimizu-Inatsugi R."/>
            <person name="Baeten J."/>
            <person name="Francoijs K.J."/>
            <person name="Nataraja K.N."/>
            <person name="Reddy Y.A.N."/>
            <person name="Phadnis S."/>
            <person name="Ravikumar R.L."/>
            <person name="Schlapbach R."/>
            <person name="Sreeman S.M."/>
            <person name="Shimizu K.K."/>
        </authorList>
    </citation>
    <scope>NUCLEOTIDE SEQUENCE</scope>
</reference>
<dbReference type="InterPro" id="IPR000222">
    <property type="entry name" value="PP2C_BS"/>
</dbReference>
<dbReference type="InterPro" id="IPR015655">
    <property type="entry name" value="PP2C"/>
</dbReference>
<organism evidence="15 16">
    <name type="scientific">Eleusine coracana subsp. coracana</name>
    <dbReference type="NCBI Taxonomy" id="191504"/>
    <lineage>
        <taxon>Eukaryota</taxon>
        <taxon>Viridiplantae</taxon>
        <taxon>Streptophyta</taxon>
        <taxon>Embryophyta</taxon>
        <taxon>Tracheophyta</taxon>
        <taxon>Spermatophyta</taxon>
        <taxon>Magnoliopsida</taxon>
        <taxon>Liliopsida</taxon>
        <taxon>Poales</taxon>
        <taxon>Poaceae</taxon>
        <taxon>PACMAD clade</taxon>
        <taxon>Chloridoideae</taxon>
        <taxon>Cynodonteae</taxon>
        <taxon>Eleusininae</taxon>
        <taxon>Eleusine</taxon>
    </lineage>
</organism>
<comment type="similarity">
    <text evidence="3 12">Belongs to the PP2C family.</text>
</comment>
<evidence type="ECO:0000256" key="11">
    <source>
        <dbReference type="ARBA" id="ARBA00048336"/>
    </source>
</evidence>
<comment type="caution">
    <text evidence="15">The sequence shown here is derived from an EMBL/GenBank/DDBJ whole genome shotgun (WGS) entry which is preliminary data.</text>
</comment>
<evidence type="ECO:0000256" key="7">
    <source>
        <dbReference type="ARBA" id="ARBA00022842"/>
    </source>
</evidence>
<dbReference type="InterPro" id="IPR036457">
    <property type="entry name" value="PPM-type-like_dom_sf"/>
</dbReference>
<dbReference type="EMBL" id="BQKI01000073">
    <property type="protein sequence ID" value="GJN18671.1"/>
    <property type="molecule type" value="Genomic_DNA"/>
</dbReference>
<dbReference type="AlphaFoldDB" id="A0AAV5E829"/>
<feature type="domain" description="PPM-type phosphatase" evidence="14">
    <location>
        <begin position="608"/>
        <end position="878"/>
    </location>
</feature>
<keyword evidence="8 12" id="KW-0904">Protein phosphatase</keyword>
<keyword evidence="9" id="KW-0464">Manganese</keyword>
<dbReference type="Proteomes" id="UP001054889">
    <property type="component" value="Unassembled WGS sequence"/>
</dbReference>
<dbReference type="SMART" id="SM00332">
    <property type="entry name" value="PP2Cc"/>
    <property type="match status" value="1"/>
</dbReference>
<keyword evidence="5" id="KW-0479">Metal-binding</keyword>
<dbReference type="InterPro" id="IPR001932">
    <property type="entry name" value="PPM-type_phosphatase-like_dom"/>
</dbReference>
<evidence type="ECO:0000313" key="16">
    <source>
        <dbReference type="Proteomes" id="UP001054889"/>
    </source>
</evidence>
<keyword evidence="7" id="KW-0460">Magnesium</keyword>
<feature type="compositionally biased region" description="Low complexity" evidence="13">
    <location>
        <begin position="303"/>
        <end position="314"/>
    </location>
</feature>
<dbReference type="EC" id="3.1.3.16" evidence="4"/>
<evidence type="ECO:0000256" key="4">
    <source>
        <dbReference type="ARBA" id="ARBA00013081"/>
    </source>
</evidence>
<comment type="cofactor">
    <cofactor evidence="1">
        <name>Mn(2+)</name>
        <dbReference type="ChEBI" id="CHEBI:29035"/>
    </cofactor>
</comment>
<evidence type="ECO:0000313" key="15">
    <source>
        <dbReference type="EMBL" id="GJN18671.1"/>
    </source>
</evidence>
<evidence type="ECO:0000259" key="14">
    <source>
        <dbReference type="PROSITE" id="PS51746"/>
    </source>
</evidence>
<reference evidence="15" key="2">
    <citation type="submission" date="2021-12" db="EMBL/GenBank/DDBJ databases">
        <title>Resequencing data analysis of finger millet.</title>
        <authorList>
            <person name="Hatakeyama M."/>
            <person name="Aluri S."/>
            <person name="Balachadran M.T."/>
            <person name="Sivarajan S.R."/>
            <person name="Poveda L."/>
            <person name="Shimizu-Inatsugi R."/>
            <person name="Schlapbach R."/>
            <person name="Sreeman S.M."/>
            <person name="Shimizu K.K."/>
        </authorList>
    </citation>
    <scope>NUCLEOTIDE SEQUENCE</scope>
</reference>
<evidence type="ECO:0000256" key="1">
    <source>
        <dbReference type="ARBA" id="ARBA00001936"/>
    </source>
</evidence>